<protein>
    <submittedName>
        <fullName evidence="1">Uncharacterized protein</fullName>
    </submittedName>
</protein>
<keyword evidence="2" id="KW-1185">Reference proteome</keyword>
<evidence type="ECO:0000313" key="2">
    <source>
        <dbReference type="Proteomes" id="UP000660454"/>
    </source>
</evidence>
<name>A0ABQ4GEI0_9ACTN</name>
<comment type="caution">
    <text evidence="1">The sequence shown here is derived from an EMBL/GenBank/DDBJ whole genome shotgun (WGS) entry which is preliminary data.</text>
</comment>
<organism evidence="1 2">
    <name type="scientific">Microbispora siamensis</name>
    <dbReference type="NCBI Taxonomy" id="564413"/>
    <lineage>
        <taxon>Bacteria</taxon>
        <taxon>Bacillati</taxon>
        <taxon>Actinomycetota</taxon>
        <taxon>Actinomycetes</taxon>
        <taxon>Streptosporangiales</taxon>
        <taxon>Streptosporangiaceae</taxon>
        <taxon>Microbispora</taxon>
    </lineage>
</organism>
<dbReference type="EMBL" id="BOOF01000003">
    <property type="protein sequence ID" value="GIH59814.1"/>
    <property type="molecule type" value="Genomic_DNA"/>
</dbReference>
<reference evidence="1 2" key="1">
    <citation type="submission" date="2021-01" db="EMBL/GenBank/DDBJ databases">
        <title>Whole genome shotgun sequence of Microbispora siamensis NBRC 104113.</title>
        <authorList>
            <person name="Komaki H."/>
            <person name="Tamura T."/>
        </authorList>
    </citation>
    <scope>NUCLEOTIDE SEQUENCE [LARGE SCALE GENOMIC DNA]</scope>
    <source>
        <strain evidence="1 2">NBRC 104113</strain>
    </source>
</reference>
<sequence length="133" mass="14284">MLLPEPDGPMIAVNVPRGSAIETSSSARTALRPPPYTLFTDSNLTAYVIVIPESYGERTPTLSSCPTITASASRSGPNMLPNSLINRDVNKAASRGRTWNNLGSRNTTSSGERASAFNRRRKILGAVPRIRGN</sequence>
<gene>
    <name evidence="1" type="ORF">Msi02_06310</name>
</gene>
<proteinExistence type="predicted"/>
<dbReference type="Proteomes" id="UP000660454">
    <property type="component" value="Unassembled WGS sequence"/>
</dbReference>
<evidence type="ECO:0000313" key="1">
    <source>
        <dbReference type="EMBL" id="GIH59814.1"/>
    </source>
</evidence>
<accession>A0ABQ4GEI0</accession>